<reference evidence="1 2" key="1">
    <citation type="submission" date="2018-08" db="EMBL/GenBank/DDBJ databases">
        <title>Pseudooceanicola sediminis CY03 in the family Rhodobacteracea.</title>
        <authorList>
            <person name="Zhang Y.-J."/>
        </authorList>
    </citation>
    <scope>NUCLEOTIDE SEQUENCE [LARGE SCALE GENOMIC DNA]</scope>
    <source>
        <strain evidence="1 2">CY03</strain>
    </source>
</reference>
<dbReference type="Proteomes" id="UP000265848">
    <property type="component" value="Unassembled WGS sequence"/>
</dbReference>
<comment type="caution">
    <text evidence="1">The sequence shown here is derived from an EMBL/GenBank/DDBJ whole genome shotgun (WGS) entry which is preliminary data.</text>
</comment>
<dbReference type="EMBL" id="QWJJ01000007">
    <property type="protein sequence ID" value="RII39005.1"/>
    <property type="molecule type" value="Genomic_DNA"/>
</dbReference>
<accession>A0A399J0V7</accession>
<gene>
    <name evidence="1" type="ORF">DL237_10020</name>
</gene>
<protein>
    <submittedName>
        <fullName evidence="1">Uncharacterized protein</fullName>
    </submittedName>
</protein>
<dbReference type="OrthoDB" id="7853821at2"/>
<evidence type="ECO:0000313" key="1">
    <source>
        <dbReference type="EMBL" id="RII39005.1"/>
    </source>
</evidence>
<organism evidence="1 2">
    <name type="scientific">Pseudooceanicola sediminis</name>
    <dbReference type="NCBI Taxonomy" id="2211117"/>
    <lineage>
        <taxon>Bacteria</taxon>
        <taxon>Pseudomonadati</taxon>
        <taxon>Pseudomonadota</taxon>
        <taxon>Alphaproteobacteria</taxon>
        <taxon>Rhodobacterales</taxon>
        <taxon>Paracoccaceae</taxon>
        <taxon>Pseudooceanicola</taxon>
    </lineage>
</organism>
<keyword evidence="2" id="KW-1185">Reference proteome</keyword>
<evidence type="ECO:0000313" key="2">
    <source>
        <dbReference type="Proteomes" id="UP000265848"/>
    </source>
</evidence>
<sequence>MAFEAIRARQGAPRVSCICDECLRSEIVAAPHGRRGSDSDDQAAAKVQRLGWSFIGKRLRCPACEARRKVVKVNTGKRKAVVPAQPPRAPTKAQKREIIELLHDVYDAGKECYRRNDTDETVASVLEVMPGWVTALRKEFFGDGGGNEEMTALAGDLESFLTSAKAAQSECEQKAQALATEIARVEQLRKRLAGIEGAVGPRLLSRVK</sequence>
<dbReference type="AlphaFoldDB" id="A0A399J0V7"/>
<proteinExistence type="predicted"/>
<name>A0A399J0V7_9RHOB</name>